<dbReference type="PANTHER" id="PTHR22891">
    <property type="entry name" value="EUKARYOTIC TRANSLATION INITIATION FACTOR 2C"/>
    <property type="match status" value="1"/>
</dbReference>
<dbReference type="SUPFAM" id="SSF53098">
    <property type="entry name" value="Ribonuclease H-like"/>
    <property type="match status" value="1"/>
</dbReference>
<dbReference type="VEuPathDB" id="FungiDB:PV09_08915"/>
<evidence type="ECO:0000259" key="3">
    <source>
        <dbReference type="PROSITE" id="PS50821"/>
    </source>
</evidence>
<dbReference type="SMART" id="SM00950">
    <property type="entry name" value="Piwi"/>
    <property type="match status" value="1"/>
</dbReference>
<dbReference type="InterPro" id="IPR032474">
    <property type="entry name" value="Argonaute_N"/>
</dbReference>
<dbReference type="InterPro" id="IPR012337">
    <property type="entry name" value="RNaseH-like_sf"/>
</dbReference>
<dbReference type="PROSITE" id="PS50821">
    <property type="entry name" value="PAZ"/>
    <property type="match status" value="1"/>
</dbReference>
<dbReference type="InterPro" id="IPR014811">
    <property type="entry name" value="ArgoL1"/>
</dbReference>
<reference evidence="5 6" key="1">
    <citation type="submission" date="2015-01" db="EMBL/GenBank/DDBJ databases">
        <title>The Genome Sequence of Ochroconis gallopava CBS43764.</title>
        <authorList>
            <consortium name="The Broad Institute Genomics Platform"/>
            <person name="Cuomo C."/>
            <person name="de Hoog S."/>
            <person name="Gorbushina A."/>
            <person name="Stielow B."/>
            <person name="Teixiera M."/>
            <person name="Abouelleil A."/>
            <person name="Chapman S.B."/>
            <person name="Priest M."/>
            <person name="Young S.K."/>
            <person name="Wortman J."/>
            <person name="Nusbaum C."/>
            <person name="Birren B."/>
        </authorList>
    </citation>
    <scope>NUCLEOTIDE SEQUENCE [LARGE SCALE GENOMIC DNA]</scope>
    <source>
        <strain evidence="5 6">CBS 43764</strain>
    </source>
</reference>
<gene>
    <name evidence="5" type="ORF">PV09_08915</name>
</gene>
<feature type="compositionally biased region" description="Basic and acidic residues" evidence="2">
    <location>
        <begin position="1"/>
        <end position="55"/>
    </location>
</feature>
<dbReference type="Proteomes" id="UP000053259">
    <property type="component" value="Unassembled WGS sequence"/>
</dbReference>
<sequence>MSERGRGRGRGSDRGRVSDRGRGSDRGGPRGGGHFERGGDARRGSVDWGRGDRGGFRGGRGGAQDRGGYRGGRGGGRGDYGSALMQMPPRIYPAIYRMGEEVPVPDDSITEFENDLITDTASKLGKLSIYDGLPRRVGFGTAGRPVILRTNFFDVRLLKERAIVFRYSIAFDKEDGLSRTKKRRYIELLLKQAPFSKVVHYSDLAANVFTTAKLKLPQKERGEFKVIIYERLEAPYPAEKPDEAAHIAAARVRKTRRIKVEYTTSYDLNDLFKYVSGSATGAYAAKGDVVQAMNIIFNHAAGVHQRVAAQPNNKFYPLGDHPVLGIPNHQNYESWVLGEGLVAIRGYYSSVRLGPKRVLVNVNVATGTFYEPIPLDELMVKFMGGRRFSNEHHARLCAHFIKRLKVATRYIKEKDEKGIERQVIRVRTVAGFVRNPYAQNCQSTRFEYTEDGNTVNVSVAEYFARKHGIQLRRPDLPVINCGTEKDPMLIPPELCFVIAGQPAKGILSANQTKTMIGFAARPPNANAKSIESSGLQTMQIAGNLQSSTIGNAGIKINVNMLTVPGRILQPASIKFRKAINPRDGSWNLAGQQFFKSSALNGGFTGLQIRLRNHGVNTIKFEDTLQTITKELQKYGVTVSNYIAPTNPVSFDNIDRDSFTYIMQSLDAKFVAAKQDKGIRWILVSIPEKNAILYAIVKFLGDYKHGINTLLVQESNLAKIGRGDLMLVANLALKFSIKSGGQPWSLDANEMPIITKKTMVIGLDVTHPSPMSKKSAPSIAAIAWAKDPALSAWFADGCTQTSRKEMIEVLPSLLIAAIESWQKHNGGQRPADVIVFRDGVSEGQYQQVLQVEFRLMQQAFDQIYGAGKHPKVSIIVCSKRHHTRFYPTKVEDSDVRNDRGSHNPAPGLVVDRHITGFGENAFDLYLQPHKALQGTAKPCHYIVIKNETGMKAADLERSIHTMCYGFYRATKAVSLCPPAYCADKAAERFRAFLYQDMNDDLSSVSSFSSTGASWSRGVHQDLAESMFYL</sequence>
<dbReference type="Gene3D" id="2.170.260.10">
    <property type="entry name" value="paz domain"/>
    <property type="match status" value="1"/>
</dbReference>
<feature type="domain" description="PAZ" evidence="3">
    <location>
        <begin position="374"/>
        <end position="499"/>
    </location>
</feature>
<evidence type="ECO:0000313" key="6">
    <source>
        <dbReference type="Proteomes" id="UP000053259"/>
    </source>
</evidence>
<dbReference type="Pfam" id="PF16486">
    <property type="entry name" value="ArgoN"/>
    <property type="match status" value="1"/>
</dbReference>
<dbReference type="PROSITE" id="PS50822">
    <property type="entry name" value="PIWI"/>
    <property type="match status" value="1"/>
</dbReference>
<organism evidence="5 6">
    <name type="scientific">Verruconis gallopava</name>
    <dbReference type="NCBI Taxonomy" id="253628"/>
    <lineage>
        <taxon>Eukaryota</taxon>
        <taxon>Fungi</taxon>
        <taxon>Dikarya</taxon>
        <taxon>Ascomycota</taxon>
        <taxon>Pezizomycotina</taxon>
        <taxon>Dothideomycetes</taxon>
        <taxon>Pleosporomycetidae</taxon>
        <taxon>Venturiales</taxon>
        <taxon>Sympoventuriaceae</taxon>
        <taxon>Verruconis</taxon>
    </lineage>
</organism>
<dbReference type="EMBL" id="KN847578">
    <property type="protein sequence ID" value="KIV99370.1"/>
    <property type="molecule type" value="Genomic_DNA"/>
</dbReference>
<dbReference type="AlphaFoldDB" id="A0A0D1XAW6"/>
<evidence type="ECO:0000313" key="5">
    <source>
        <dbReference type="EMBL" id="KIV99370.1"/>
    </source>
</evidence>
<keyword evidence="6" id="KW-1185">Reference proteome</keyword>
<dbReference type="SMART" id="SM00949">
    <property type="entry name" value="PAZ"/>
    <property type="match status" value="1"/>
</dbReference>
<dbReference type="Gene3D" id="3.40.50.2300">
    <property type="match status" value="1"/>
</dbReference>
<dbReference type="Gene3D" id="3.30.420.10">
    <property type="entry name" value="Ribonuclease H-like superfamily/Ribonuclease H"/>
    <property type="match status" value="1"/>
</dbReference>
<dbReference type="InterPro" id="IPR036085">
    <property type="entry name" value="PAZ_dom_sf"/>
</dbReference>
<feature type="domain" description="Piwi" evidence="4">
    <location>
        <begin position="680"/>
        <end position="993"/>
    </location>
</feature>
<dbReference type="GeneID" id="27316888"/>
<name>A0A0D1XAW6_9PEZI</name>
<dbReference type="InterPro" id="IPR032472">
    <property type="entry name" value="ArgoL2"/>
</dbReference>
<dbReference type="InterPro" id="IPR036397">
    <property type="entry name" value="RNaseH_sf"/>
</dbReference>
<dbReference type="STRING" id="253628.A0A0D1XAW6"/>
<dbReference type="Pfam" id="PF16488">
    <property type="entry name" value="ArgoL2"/>
    <property type="match status" value="1"/>
</dbReference>
<evidence type="ECO:0000256" key="1">
    <source>
        <dbReference type="RuleBase" id="RU361178"/>
    </source>
</evidence>
<dbReference type="CDD" id="cd02846">
    <property type="entry name" value="PAZ_argonaute_like"/>
    <property type="match status" value="1"/>
</dbReference>
<comment type="similarity">
    <text evidence="1">Belongs to the argonaute family.</text>
</comment>
<proteinExistence type="inferred from homology"/>
<dbReference type="InterPro" id="IPR003165">
    <property type="entry name" value="Piwi"/>
</dbReference>
<dbReference type="SMART" id="SM01163">
    <property type="entry name" value="DUF1785"/>
    <property type="match status" value="1"/>
</dbReference>
<protein>
    <recommendedName>
        <fullName evidence="7">Piwi domain-containing protein</fullName>
    </recommendedName>
</protein>
<dbReference type="RefSeq" id="XP_016209240.1">
    <property type="nucleotide sequence ID" value="XM_016362891.1"/>
</dbReference>
<dbReference type="SUPFAM" id="SSF101690">
    <property type="entry name" value="PAZ domain"/>
    <property type="match status" value="1"/>
</dbReference>
<dbReference type="HOGENOM" id="CLU_004544_4_1_1"/>
<dbReference type="Pfam" id="PF08699">
    <property type="entry name" value="ArgoL1"/>
    <property type="match status" value="1"/>
</dbReference>
<evidence type="ECO:0000259" key="4">
    <source>
        <dbReference type="PROSITE" id="PS50822"/>
    </source>
</evidence>
<feature type="region of interest" description="Disordered" evidence="2">
    <location>
        <begin position="1"/>
        <end position="84"/>
    </location>
</feature>
<evidence type="ECO:0008006" key="7">
    <source>
        <dbReference type="Google" id="ProtNLM"/>
    </source>
</evidence>
<dbReference type="Pfam" id="PF02171">
    <property type="entry name" value="Piwi"/>
    <property type="match status" value="1"/>
</dbReference>
<feature type="compositionally biased region" description="Gly residues" evidence="2">
    <location>
        <begin position="56"/>
        <end position="79"/>
    </location>
</feature>
<dbReference type="OrthoDB" id="10252740at2759"/>
<dbReference type="InParanoid" id="A0A0D1XAW6"/>
<dbReference type="GO" id="GO:0003723">
    <property type="term" value="F:RNA binding"/>
    <property type="evidence" value="ECO:0007669"/>
    <property type="project" value="InterPro"/>
</dbReference>
<dbReference type="Pfam" id="PF02170">
    <property type="entry name" value="PAZ"/>
    <property type="match status" value="1"/>
</dbReference>
<evidence type="ECO:0000256" key="2">
    <source>
        <dbReference type="SAM" id="MobiDB-lite"/>
    </source>
</evidence>
<dbReference type="InterPro" id="IPR003100">
    <property type="entry name" value="PAZ_dom"/>
</dbReference>
<accession>A0A0D1XAW6</accession>